<dbReference type="GeneID" id="94336113"/>
<dbReference type="RefSeq" id="XP_067803410.1">
    <property type="nucleotide sequence ID" value="XM_067946846.1"/>
</dbReference>
<dbReference type="Proteomes" id="UP001214638">
    <property type="component" value="Unassembled WGS sequence"/>
</dbReference>
<sequence>MKHAFKLGTPSNASSEYEDVDFMYEYPDPYASMMNNDEMGNLGIENATQVPSMQATDLKRGGTPLSQHQLTTMKREHYIDNSLRYNIGEKVLFYQLQAELLAHKRRYKEALSAVLVAEELSGTSTVLNAIKMICMYQLNDEAKFKELKEELLNSRFDSLSESLKQQVIGTIQVSNWVPEFLSCLDSMKSRGT</sequence>
<organism evidence="1 2">
    <name type="scientific">Babesia duncani</name>
    <dbReference type="NCBI Taxonomy" id="323732"/>
    <lineage>
        <taxon>Eukaryota</taxon>
        <taxon>Sar</taxon>
        <taxon>Alveolata</taxon>
        <taxon>Apicomplexa</taxon>
        <taxon>Aconoidasida</taxon>
        <taxon>Piroplasmida</taxon>
        <taxon>Babesiidae</taxon>
        <taxon>Babesia</taxon>
    </lineage>
</organism>
<name>A0AAD9UNZ1_9APIC</name>
<evidence type="ECO:0000313" key="1">
    <source>
        <dbReference type="EMBL" id="KAK2196568.1"/>
    </source>
</evidence>
<protein>
    <submittedName>
        <fullName evidence="1">Uncharacterized protein</fullName>
    </submittedName>
</protein>
<reference evidence="1" key="1">
    <citation type="journal article" date="2023" name="Nat. Microbiol.">
        <title>Babesia duncani multi-omics identifies virulence factors and drug targets.</title>
        <authorList>
            <person name="Singh P."/>
            <person name="Lonardi S."/>
            <person name="Liang Q."/>
            <person name="Vydyam P."/>
            <person name="Khabirova E."/>
            <person name="Fang T."/>
            <person name="Gihaz S."/>
            <person name="Thekkiniath J."/>
            <person name="Munshi M."/>
            <person name="Abel S."/>
            <person name="Ciampossin L."/>
            <person name="Batugedara G."/>
            <person name="Gupta M."/>
            <person name="Lu X.M."/>
            <person name="Lenz T."/>
            <person name="Chakravarty S."/>
            <person name="Cornillot E."/>
            <person name="Hu Y."/>
            <person name="Ma W."/>
            <person name="Gonzalez L.M."/>
            <person name="Sanchez S."/>
            <person name="Estrada K."/>
            <person name="Sanchez-Flores A."/>
            <person name="Montero E."/>
            <person name="Harb O.S."/>
            <person name="Le Roch K.G."/>
            <person name="Mamoun C.B."/>
        </authorList>
    </citation>
    <scope>NUCLEOTIDE SEQUENCE</scope>
    <source>
        <strain evidence="1">WA1</strain>
    </source>
</reference>
<comment type="caution">
    <text evidence="1">The sequence shown here is derived from an EMBL/GenBank/DDBJ whole genome shotgun (WGS) entry which is preliminary data.</text>
</comment>
<keyword evidence="2" id="KW-1185">Reference proteome</keyword>
<dbReference type="AlphaFoldDB" id="A0AAD9UNZ1"/>
<dbReference type="KEGG" id="bdw:94336113"/>
<dbReference type="EMBL" id="JALLKP010000002">
    <property type="protein sequence ID" value="KAK2196568.1"/>
    <property type="molecule type" value="Genomic_DNA"/>
</dbReference>
<evidence type="ECO:0000313" key="2">
    <source>
        <dbReference type="Proteomes" id="UP001214638"/>
    </source>
</evidence>
<gene>
    <name evidence="1" type="ORF">BdWA1_001815</name>
</gene>
<proteinExistence type="predicted"/>
<accession>A0AAD9UNZ1</accession>